<keyword evidence="1" id="KW-0812">Transmembrane</keyword>
<feature type="transmembrane region" description="Helical" evidence="1">
    <location>
        <begin position="17"/>
        <end position="38"/>
    </location>
</feature>
<feature type="transmembrane region" description="Helical" evidence="1">
    <location>
        <begin position="44"/>
        <end position="61"/>
    </location>
</feature>
<keyword evidence="4" id="KW-1185">Reference proteome</keyword>
<dbReference type="OrthoDB" id="5795694at2759"/>
<gene>
    <name evidence="3" type="ORF">OESDEN_15306</name>
</gene>
<reference evidence="3 4" key="1">
    <citation type="submission" date="2014-03" db="EMBL/GenBank/DDBJ databases">
        <title>Draft genome of the hookworm Oesophagostomum dentatum.</title>
        <authorList>
            <person name="Mitreva M."/>
        </authorList>
    </citation>
    <scope>NUCLEOTIDE SEQUENCE [LARGE SCALE GENOMIC DNA]</scope>
    <source>
        <strain evidence="3 4">OD-Hann</strain>
    </source>
</reference>
<dbReference type="AlphaFoldDB" id="A0A0B1SJ80"/>
<keyword evidence="1" id="KW-1133">Transmembrane helix</keyword>
<evidence type="ECO:0000313" key="3">
    <source>
        <dbReference type="EMBL" id="KHJ84974.1"/>
    </source>
</evidence>
<protein>
    <recommendedName>
        <fullName evidence="2">DUF7087 domain-containing protein</fullName>
    </recommendedName>
</protein>
<proteinExistence type="predicted"/>
<organism evidence="3 4">
    <name type="scientific">Oesophagostomum dentatum</name>
    <name type="common">Nodular worm</name>
    <dbReference type="NCBI Taxonomy" id="61180"/>
    <lineage>
        <taxon>Eukaryota</taxon>
        <taxon>Metazoa</taxon>
        <taxon>Ecdysozoa</taxon>
        <taxon>Nematoda</taxon>
        <taxon>Chromadorea</taxon>
        <taxon>Rhabditida</taxon>
        <taxon>Rhabditina</taxon>
        <taxon>Rhabditomorpha</taxon>
        <taxon>Strongyloidea</taxon>
        <taxon>Strongylidae</taxon>
        <taxon>Oesophagostomum</taxon>
    </lineage>
</organism>
<dbReference type="PANTHER" id="PTHR36940">
    <property type="entry name" value="PROTEIN CBG20338"/>
    <property type="match status" value="1"/>
</dbReference>
<feature type="domain" description="DUF7087" evidence="2">
    <location>
        <begin position="12"/>
        <end position="99"/>
    </location>
</feature>
<sequence>MAAPAGRLSFDSYDLPYIVGMTRGVQIVCCIVQLLMIYSESASLSLFWFLLYSVVCAYNLFHLSKRWYYNIDGRYDLKQFVSQSEPTVRVQYGAGMFKSAENSYALL</sequence>
<dbReference type="EMBL" id="KN565902">
    <property type="protein sequence ID" value="KHJ84974.1"/>
    <property type="molecule type" value="Genomic_DNA"/>
</dbReference>
<name>A0A0B1SJ80_OESDE</name>
<dbReference type="InterPro" id="IPR055514">
    <property type="entry name" value="DUF7087"/>
</dbReference>
<dbReference type="Pfam" id="PF23346">
    <property type="entry name" value="DUF7087"/>
    <property type="match status" value="1"/>
</dbReference>
<dbReference type="PANTHER" id="PTHR36940:SF1">
    <property type="entry name" value="DUF3278 DOMAIN-CONTAINING PROTEIN"/>
    <property type="match status" value="1"/>
</dbReference>
<dbReference type="Proteomes" id="UP000053660">
    <property type="component" value="Unassembled WGS sequence"/>
</dbReference>
<evidence type="ECO:0000259" key="2">
    <source>
        <dbReference type="Pfam" id="PF23346"/>
    </source>
</evidence>
<evidence type="ECO:0000256" key="1">
    <source>
        <dbReference type="SAM" id="Phobius"/>
    </source>
</evidence>
<keyword evidence="1" id="KW-0472">Membrane</keyword>
<evidence type="ECO:0000313" key="4">
    <source>
        <dbReference type="Proteomes" id="UP000053660"/>
    </source>
</evidence>
<accession>A0A0B1SJ80</accession>